<dbReference type="Pfam" id="PF02643">
    <property type="entry name" value="DUF192"/>
    <property type="match status" value="1"/>
</dbReference>
<keyword evidence="1" id="KW-0472">Membrane</keyword>
<accession>A0A1F8CV29</accession>
<evidence type="ECO:0000256" key="1">
    <source>
        <dbReference type="SAM" id="Phobius"/>
    </source>
</evidence>
<dbReference type="Proteomes" id="UP000178999">
    <property type="component" value="Unassembled WGS sequence"/>
</dbReference>
<dbReference type="EMBL" id="MGHY01000003">
    <property type="protein sequence ID" value="OGM80180.1"/>
    <property type="molecule type" value="Genomic_DNA"/>
</dbReference>
<reference evidence="2 3" key="1">
    <citation type="journal article" date="2016" name="Nat. Commun.">
        <title>Thousands of microbial genomes shed light on interconnected biogeochemical processes in an aquifer system.</title>
        <authorList>
            <person name="Anantharaman K."/>
            <person name="Brown C.T."/>
            <person name="Hug L.A."/>
            <person name="Sharon I."/>
            <person name="Castelle C.J."/>
            <person name="Probst A.J."/>
            <person name="Thomas B.C."/>
            <person name="Singh A."/>
            <person name="Wilkins M.J."/>
            <person name="Karaoz U."/>
            <person name="Brodie E.L."/>
            <person name="Williams K.H."/>
            <person name="Hubbard S.S."/>
            <person name="Banfield J.F."/>
        </authorList>
    </citation>
    <scope>NUCLEOTIDE SEQUENCE [LARGE SCALE GENOMIC DNA]</scope>
</reference>
<organism evidence="2 3">
    <name type="scientific">Candidatus Woesebacteria bacterium RIFOXYB1_FULL_38_16</name>
    <dbReference type="NCBI Taxonomy" id="1802538"/>
    <lineage>
        <taxon>Bacteria</taxon>
        <taxon>Candidatus Woeseibacteriota</taxon>
    </lineage>
</organism>
<evidence type="ECO:0008006" key="4">
    <source>
        <dbReference type="Google" id="ProtNLM"/>
    </source>
</evidence>
<dbReference type="AlphaFoldDB" id="A0A1F8CV29"/>
<name>A0A1F8CV29_9BACT</name>
<dbReference type="PANTHER" id="PTHR37953">
    <property type="entry name" value="UPF0127 PROTEIN MJ1496"/>
    <property type="match status" value="1"/>
</dbReference>
<proteinExistence type="predicted"/>
<keyword evidence="1" id="KW-1133">Transmembrane helix</keyword>
<comment type="caution">
    <text evidence="2">The sequence shown here is derived from an EMBL/GenBank/DDBJ whole genome shotgun (WGS) entry which is preliminary data.</text>
</comment>
<protein>
    <recommendedName>
        <fullName evidence="4">DUF192 domain-containing protein</fullName>
    </recommendedName>
</protein>
<dbReference type="PANTHER" id="PTHR37953:SF1">
    <property type="entry name" value="UPF0127 PROTEIN MJ1496"/>
    <property type="match status" value="1"/>
</dbReference>
<evidence type="ECO:0000313" key="2">
    <source>
        <dbReference type="EMBL" id="OGM80180.1"/>
    </source>
</evidence>
<dbReference type="InterPro" id="IPR038695">
    <property type="entry name" value="Saro_0823-like_sf"/>
</dbReference>
<feature type="transmembrane region" description="Helical" evidence="1">
    <location>
        <begin position="18"/>
        <end position="37"/>
    </location>
</feature>
<sequence>MEEEKIHTHTPKLHSSTYIFFLFIPIVVFAVVLGIYYQRTLPPQFGGVSTSQENDKNTGAFRAEMADKYVVIGDTKIFVEVADSEFERRKGLSGRDALAENSGLLFVFEEKDIRPVFWMKDMKFPIDIIWINDGKIVQIDSSIPPAPQDTPDKMLKLYSPTIPIDYVLEVTSGFCEAKGIEVGMEIDLSRVF</sequence>
<keyword evidence="1" id="KW-0812">Transmembrane</keyword>
<evidence type="ECO:0000313" key="3">
    <source>
        <dbReference type="Proteomes" id="UP000178999"/>
    </source>
</evidence>
<dbReference type="Gene3D" id="2.60.120.1140">
    <property type="entry name" value="Protein of unknown function DUF192"/>
    <property type="match status" value="1"/>
</dbReference>
<dbReference type="InterPro" id="IPR003795">
    <property type="entry name" value="DUF192"/>
</dbReference>
<gene>
    <name evidence="2" type="ORF">A2382_00120</name>
</gene>